<dbReference type="InterPro" id="IPR051446">
    <property type="entry name" value="HTH_trans_reg/aminotransferase"/>
</dbReference>
<dbReference type="GO" id="GO:0003677">
    <property type="term" value="F:DNA binding"/>
    <property type="evidence" value="ECO:0007669"/>
    <property type="project" value="UniProtKB-KW"/>
</dbReference>
<comment type="similarity">
    <text evidence="1">In the C-terminal section; belongs to the class-I pyridoxal-phosphate-dependent aminotransferase family.</text>
</comment>
<dbReference type="InterPro" id="IPR036390">
    <property type="entry name" value="WH_DNA-bd_sf"/>
</dbReference>
<name>Q1H3V2_METFK</name>
<dbReference type="Pfam" id="PF00392">
    <property type="entry name" value="GntR"/>
    <property type="match status" value="1"/>
</dbReference>
<dbReference type="eggNOG" id="COG1167">
    <property type="taxonomic scope" value="Bacteria"/>
</dbReference>
<dbReference type="CDD" id="cd00609">
    <property type="entry name" value="AAT_like"/>
    <property type="match status" value="1"/>
</dbReference>
<dbReference type="PANTHER" id="PTHR46577:SF1">
    <property type="entry name" value="HTH-TYPE TRANSCRIPTIONAL REGULATORY PROTEIN GABR"/>
    <property type="match status" value="1"/>
</dbReference>
<proteinExistence type="inferred from homology"/>
<evidence type="ECO:0000256" key="1">
    <source>
        <dbReference type="ARBA" id="ARBA00005384"/>
    </source>
</evidence>
<dbReference type="InterPro" id="IPR036388">
    <property type="entry name" value="WH-like_DNA-bd_sf"/>
</dbReference>
<evidence type="ECO:0000256" key="5">
    <source>
        <dbReference type="ARBA" id="ARBA00023163"/>
    </source>
</evidence>
<dbReference type="SUPFAM" id="SSF53383">
    <property type="entry name" value="PLP-dependent transferases"/>
    <property type="match status" value="1"/>
</dbReference>
<dbReference type="PANTHER" id="PTHR46577">
    <property type="entry name" value="HTH-TYPE TRANSCRIPTIONAL REGULATORY PROTEIN GABR"/>
    <property type="match status" value="1"/>
</dbReference>
<dbReference type="Gene3D" id="3.40.640.10">
    <property type="entry name" value="Type I PLP-dependent aspartate aminotransferase-like (Major domain)"/>
    <property type="match status" value="1"/>
</dbReference>
<evidence type="ECO:0000256" key="3">
    <source>
        <dbReference type="ARBA" id="ARBA00023015"/>
    </source>
</evidence>
<dbReference type="GO" id="GO:0003700">
    <property type="term" value="F:DNA-binding transcription factor activity"/>
    <property type="evidence" value="ECO:0007669"/>
    <property type="project" value="InterPro"/>
</dbReference>
<sequence>MQLVLSIDPASNLTLKSQLIAQFHNLIRSGHLQPSSSLPSTRELSLQLKVSRNTISEVYETLIEEGYLVTKYKVGTFVASQLPADAVFVPEIVQVSDESKSRVNLPLPYSGRGQSGLHRSFDAKLLYDFTLGKTDAHTFPEKAWRRLLIDRLGGAATNMSQYLDPAGLLDLRQLIANFLGPTRGIVVSHKQVLIVAGCQQGLSLVAHLFIDSHTPIVVEAPCYRGTAYLFESYGGKIIQVPVDEHGIDVSQLPKHPVKLVYVTPSHQFPTGGTMGLQRRIELLEWAEESNAYIVEVDYDVNYRYEDSPLPSLWSLDKNNCVIYISSFSRSLGPGLRLGYIVVPPNLIEPATKVRSLMDNGSPWLEQATLSQFIMSGSFENHLLKLKYNNHKRRDALIAALRDNFGNVKITGAEAGIHLLWHVDKSGPNAMEIQAIGKRCGVGVYPLQDSPACYYENMPNYDRVVMLGYNHLDVDRIQRGISTLASAMRNQSFP</sequence>
<dbReference type="InterPro" id="IPR000524">
    <property type="entry name" value="Tscrpt_reg_HTH_GntR"/>
</dbReference>
<organism evidence="7 8">
    <name type="scientific">Methylobacillus flagellatus (strain ATCC 51484 / DSM 6875 / VKM B-1610 / KT)</name>
    <dbReference type="NCBI Taxonomy" id="265072"/>
    <lineage>
        <taxon>Bacteria</taxon>
        <taxon>Pseudomonadati</taxon>
        <taxon>Pseudomonadota</taxon>
        <taxon>Betaproteobacteria</taxon>
        <taxon>Nitrosomonadales</taxon>
        <taxon>Methylophilaceae</taxon>
        <taxon>Methylobacillus</taxon>
    </lineage>
</organism>
<keyword evidence="5" id="KW-0804">Transcription</keyword>
<dbReference type="SUPFAM" id="SSF46785">
    <property type="entry name" value="Winged helix' DNA-binding domain"/>
    <property type="match status" value="1"/>
</dbReference>
<dbReference type="AlphaFoldDB" id="Q1H3V2"/>
<dbReference type="Proteomes" id="UP000002440">
    <property type="component" value="Chromosome"/>
</dbReference>
<dbReference type="STRING" id="265072.Mfla_0565"/>
<keyword evidence="8" id="KW-1185">Reference proteome</keyword>
<evidence type="ECO:0000256" key="2">
    <source>
        <dbReference type="ARBA" id="ARBA00022898"/>
    </source>
</evidence>
<dbReference type="HOGENOM" id="CLU_017584_0_1_4"/>
<keyword evidence="4" id="KW-0238">DNA-binding</keyword>
<dbReference type="InterPro" id="IPR015424">
    <property type="entry name" value="PyrdxlP-dep_Trfase"/>
</dbReference>
<evidence type="ECO:0000313" key="7">
    <source>
        <dbReference type="EMBL" id="ABE48835.1"/>
    </source>
</evidence>
<dbReference type="RefSeq" id="WP_011478932.1">
    <property type="nucleotide sequence ID" value="NC_007947.1"/>
</dbReference>
<protein>
    <submittedName>
        <fullName evidence="7">Transcriptional regulator, GntR family</fullName>
    </submittedName>
</protein>
<reference evidence="7 8" key="1">
    <citation type="submission" date="2006-03" db="EMBL/GenBank/DDBJ databases">
        <title>Complete sequence of Methylobacillus flagellatus KT.</title>
        <authorList>
            <consortium name="US DOE Joint Genome Institute"/>
            <person name="Copeland A."/>
            <person name="Lucas S."/>
            <person name="Lapidus A."/>
            <person name="Barry K."/>
            <person name="Detter J.C."/>
            <person name="Glavina del Rio T."/>
            <person name="Hammon N."/>
            <person name="Israni S."/>
            <person name="Dalin E."/>
            <person name="Tice H."/>
            <person name="Pitluck S."/>
            <person name="Brettin T."/>
            <person name="Bruce D."/>
            <person name="Han C."/>
            <person name="Tapia R."/>
            <person name="Saunders E."/>
            <person name="Gilna P."/>
            <person name="Schmutz J."/>
            <person name="Larimer F."/>
            <person name="Land M."/>
            <person name="Kyrpides N."/>
            <person name="Anderson I."/>
            <person name="Richardson P."/>
        </authorList>
    </citation>
    <scope>NUCLEOTIDE SEQUENCE [LARGE SCALE GENOMIC DNA]</scope>
    <source>
        <strain evidence="8">KT / ATCC 51484 / DSM 6875</strain>
    </source>
</reference>
<keyword evidence="2" id="KW-0663">Pyridoxal phosphate</keyword>
<keyword evidence="3" id="KW-0805">Transcription regulation</keyword>
<evidence type="ECO:0000259" key="6">
    <source>
        <dbReference type="PROSITE" id="PS50949"/>
    </source>
</evidence>
<evidence type="ECO:0000256" key="4">
    <source>
        <dbReference type="ARBA" id="ARBA00023125"/>
    </source>
</evidence>
<accession>Q1H3V2</accession>
<dbReference type="SMART" id="SM00345">
    <property type="entry name" value="HTH_GNTR"/>
    <property type="match status" value="1"/>
</dbReference>
<dbReference type="InterPro" id="IPR015421">
    <property type="entry name" value="PyrdxlP-dep_Trfase_major"/>
</dbReference>
<dbReference type="CDD" id="cd07377">
    <property type="entry name" value="WHTH_GntR"/>
    <property type="match status" value="1"/>
</dbReference>
<dbReference type="InterPro" id="IPR004839">
    <property type="entry name" value="Aminotransferase_I/II_large"/>
</dbReference>
<dbReference type="EMBL" id="CP000284">
    <property type="protein sequence ID" value="ABE48835.1"/>
    <property type="molecule type" value="Genomic_DNA"/>
</dbReference>
<dbReference type="KEGG" id="mfa:Mfla_0565"/>
<dbReference type="GO" id="GO:0030170">
    <property type="term" value="F:pyridoxal phosphate binding"/>
    <property type="evidence" value="ECO:0007669"/>
    <property type="project" value="InterPro"/>
</dbReference>
<dbReference type="Gene3D" id="1.10.10.10">
    <property type="entry name" value="Winged helix-like DNA-binding domain superfamily/Winged helix DNA-binding domain"/>
    <property type="match status" value="1"/>
</dbReference>
<dbReference type="PRINTS" id="PR00035">
    <property type="entry name" value="HTHGNTR"/>
</dbReference>
<feature type="domain" description="HTH gntR-type" evidence="6">
    <location>
        <begin position="13"/>
        <end position="81"/>
    </location>
</feature>
<dbReference type="OrthoDB" id="9804020at2"/>
<dbReference type="Pfam" id="PF00155">
    <property type="entry name" value="Aminotran_1_2"/>
    <property type="match status" value="1"/>
</dbReference>
<gene>
    <name evidence="7" type="ordered locus">Mfla_0565</name>
</gene>
<evidence type="ECO:0000313" key="8">
    <source>
        <dbReference type="Proteomes" id="UP000002440"/>
    </source>
</evidence>
<dbReference type="PROSITE" id="PS50949">
    <property type="entry name" value="HTH_GNTR"/>
    <property type="match status" value="1"/>
</dbReference>